<keyword evidence="2" id="KW-0238">DNA-binding</keyword>
<dbReference type="InParanoid" id="A0A163AF53"/>
<dbReference type="InterPro" id="IPR038717">
    <property type="entry name" value="Tc1-like_DDE_dom"/>
</dbReference>
<dbReference type="EMBL" id="KV440982">
    <property type="protein sequence ID" value="OAD73061.1"/>
    <property type="molecule type" value="Genomic_DNA"/>
</dbReference>
<proteinExistence type="predicted"/>
<evidence type="ECO:0000259" key="1">
    <source>
        <dbReference type="Pfam" id="PF13358"/>
    </source>
</evidence>
<evidence type="ECO:0000313" key="2">
    <source>
        <dbReference type="EMBL" id="OAD73061.1"/>
    </source>
</evidence>
<reference evidence="3" key="1">
    <citation type="submission" date="2015-06" db="EMBL/GenBank/DDBJ databases">
        <title>Expansion of signal transduction pathways in fungi by whole-genome duplication.</title>
        <authorList>
            <consortium name="DOE Joint Genome Institute"/>
            <person name="Corrochano L.M."/>
            <person name="Kuo A."/>
            <person name="Marcet-Houben M."/>
            <person name="Polaino S."/>
            <person name="Salamov A."/>
            <person name="Villalobos J.M."/>
            <person name="Alvarez M.I."/>
            <person name="Avalos J."/>
            <person name="Benito E.P."/>
            <person name="Benoit I."/>
            <person name="Burger G."/>
            <person name="Camino L.P."/>
            <person name="Canovas D."/>
            <person name="Cerda-Olmedo E."/>
            <person name="Cheng J.-F."/>
            <person name="Dominguez A."/>
            <person name="Elias M."/>
            <person name="Eslava A.P."/>
            <person name="Glaser F."/>
            <person name="Grimwood J."/>
            <person name="Gutierrez G."/>
            <person name="Heitman J."/>
            <person name="Henrissat B."/>
            <person name="Iturriaga E.A."/>
            <person name="Lang B.F."/>
            <person name="Lavin J.L."/>
            <person name="Lee S."/>
            <person name="Li W."/>
            <person name="Lindquist E."/>
            <person name="Lopez-Garcia S."/>
            <person name="Luque E.M."/>
            <person name="Marcos A.T."/>
            <person name="Martin J."/>
            <person name="McCluskey K."/>
            <person name="Medina H.R."/>
            <person name="Miralles-Duran A."/>
            <person name="Miyazaki A."/>
            <person name="Munoz-Torres E."/>
            <person name="Oguiza J.A."/>
            <person name="Ohm R."/>
            <person name="Olmedo M."/>
            <person name="Orejas M."/>
            <person name="Ortiz-Castellanos L."/>
            <person name="Pisabarro A.G."/>
            <person name="Rodriguez-Romero J."/>
            <person name="Ruiz-Herrera J."/>
            <person name="Ruiz-Vazquez R."/>
            <person name="Sanz C."/>
            <person name="Schackwitz W."/>
            <person name="Schmutz J."/>
            <person name="Shahriari M."/>
            <person name="Shelest E."/>
            <person name="Silva-Franco F."/>
            <person name="Soanes D."/>
            <person name="Syed K."/>
            <person name="Tagua V.G."/>
            <person name="Talbot N.J."/>
            <person name="Thon M."/>
            <person name="De vries R.P."/>
            <person name="Wiebenga A."/>
            <person name="Yadav J.S."/>
            <person name="Braun E.L."/>
            <person name="Baker S."/>
            <person name="Garre V."/>
            <person name="Horwitz B."/>
            <person name="Torres-Martinez S."/>
            <person name="Idnurm A."/>
            <person name="Herrera-Estrella A."/>
            <person name="Gabaldon T."/>
            <person name="Grigoriev I.V."/>
        </authorList>
    </citation>
    <scope>NUCLEOTIDE SEQUENCE [LARGE SCALE GENOMIC DNA]</scope>
    <source>
        <strain evidence="3">NRRL 1555(-)</strain>
    </source>
</reference>
<dbReference type="OrthoDB" id="2416077at2759"/>
<dbReference type="Gene3D" id="1.10.10.10">
    <property type="entry name" value="Winged helix-like DNA-binding domain superfamily/Winged helix DNA-binding domain"/>
    <property type="match status" value="1"/>
</dbReference>
<dbReference type="RefSeq" id="XP_018291101.1">
    <property type="nucleotide sequence ID" value="XM_018441388.1"/>
</dbReference>
<protein>
    <submittedName>
        <fullName evidence="2">Homeodomain-like DNA binding domain-containing transcription factor</fullName>
    </submittedName>
</protein>
<dbReference type="GeneID" id="29002294"/>
<dbReference type="Gene3D" id="3.30.420.10">
    <property type="entry name" value="Ribonuclease H-like superfamily/Ribonuclease H"/>
    <property type="match status" value="1"/>
</dbReference>
<dbReference type="Proteomes" id="UP000077315">
    <property type="component" value="Unassembled WGS sequence"/>
</dbReference>
<dbReference type="InterPro" id="IPR036397">
    <property type="entry name" value="RNaseH_sf"/>
</dbReference>
<dbReference type="InterPro" id="IPR036388">
    <property type="entry name" value="WH-like_DNA-bd_sf"/>
</dbReference>
<dbReference type="AlphaFoldDB" id="A0A163AF53"/>
<dbReference type="GO" id="GO:0003677">
    <property type="term" value="F:DNA binding"/>
    <property type="evidence" value="ECO:0007669"/>
    <property type="project" value="UniProtKB-KW"/>
</dbReference>
<accession>A0A163AF53</accession>
<keyword evidence="3" id="KW-1185">Reference proteome</keyword>
<feature type="domain" description="Tc1-like transposase DDE" evidence="1">
    <location>
        <begin position="117"/>
        <end position="196"/>
    </location>
</feature>
<dbReference type="VEuPathDB" id="FungiDB:PHYBLDRAFT_65009"/>
<sequence>MIGIYKAGITIPEIFRSEGIPVKSLRSIIKKYKKTGFVKDKPRSERSKCLDSRGKHHLDRLIRSDQRQSLLNIARDVRNFTSHYISENTSKWKSLLMEKGWQEASHRLCSTKRVGPLAVVKGTINAKVYVKIMETVFKSYYYVLSNNGTKIYMFQEDNVPSHTANISKKCRKELGLDVLDWPSRSPDLSPIENIWNI</sequence>
<dbReference type="Pfam" id="PF13358">
    <property type="entry name" value="DDE_3"/>
    <property type="match status" value="1"/>
</dbReference>
<gene>
    <name evidence="2" type="ORF">PHYBLDRAFT_65009</name>
</gene>
<dbReference type="STRING" id="763407.A0A163AF53"/>
<evidence type="ECO:0000313" key="3">
    <source>
        <dbReference type="Proteomes" id="UP000077315"/>
    </source>
</evidence>
<name>A0A163AF53_PHYB8</name>
<keyword evidence="2" id="KW-0371">Homeobox</keyword>
<organism evidence="2 3">
    <name type="scientific">Phycomyces blakesleeanus (strain ATCC 8743b / DSM 1359 / FGSC 10004 / NBRC 33097 / NRRL 1555)</name>
    <dbReference type="NCBI Taxonomy" id="763407"/>
    <lineage>
        <taxon>Eukaryota</taxon>
        <taxon>Fungi</taxon>
        <taxon>Fungi incertae sedis</taxon>
        <taxon>Mucoromycota</taxon>
        <taxon>Mucoromycotina</taxon>
        <taxon>Mucoromycetes</taxon>
        <taxon>Mucorales</taxon>
        <taxon>Phycomycetaceae</taxon>
        <taxon>Phycomyces</taxon>
    </lineage>
</organism>